<gene>
    <name evidence="1" type="ORF">GTC6_11151</name>
</gene>
<reference evidence="1 2" key="1">
    <citation type="journal article" date="2013" name="Genome Announc.">
        <title>Draft Genome Sequence of a Benzothiophene-Desulfurizing Bacterium, Gordona terrae Strain C-6.</title>
        <authorList>
            <person name="Wang W."/>
            <person name="Ma T."/>
            <person name="Ren Y."/>
            <person name="Li G."/>
        </authorList>
    </citation>
    <scope>NUCLEOTIDE SEQUENCE [LARGE SCALE GENOMIC DNA]</scope>
    <source>
        <strain evidence="1 2">C-6</strain>
    </source>
</reference>
<comment type="caution">
    <text evidence="1">The sequence shown here is derived from an EMBL/GenBank/DDBJ whole genome shotgun (WGS) entry which is preliminary data.</text>
</comment>
<dbReference type="PROSITE" id="PS51257">
    <property type="entry name" value="PROKAR_LIPOPROTEIN"/>
    <property type="match status" value="1"/>
</dbReference>
<dbReference type="AlphaFoldDB" id="R7Y9B9"/>
<dbReference type="EMBL" id="AQPW01000011">
    <property type="protein sequence ID" value="EON32593.1"/>
    <property type="molecule type" value="Genomic_DNA"/>
</dbReference>
<proteinExistence type="predicted"/>
<name>R7Y9B9_9ACTN</name>
<sequence length="163" mass="16739">MFSRQRAAMAAATMLAGIVVLGLASCGLIGENGAATDDPVVEYGLDGTGVAPWSSRAPATGTSSAATPPRGPAIGQPGVHCGWVSATADELPVVVLSGQVDCVEAMTVTQRYFDSISRAHGQDLALTVNGWSCLRATVPGWSYADSYYMCAATANVGTVRIGW</sequence>
<evidence type="ECO:0000313" key="2">
    <source>
        <dbReference type="Proteomes" id="UP000013569"/>
    </source>
</evidence>
<dbReference type="Proteomes" id="UP000013569">
    <property type="component" value="Unassembled WGS sequence"/>
</dbReference>
<accession>R7Y9B9</accession>
<organism evidence="1 2">
    <name type="scientific">Gordonia terrae C-6</name>
    <dbReference type="NCBI Taxonomy" id="1316928"/>
    <lineage>
        <taxon>Bacteria</taxon>
        <taxon>Bacillati</taxon>
        <taxon>Actinomycetota</taxon>
        <taxon>Actinomycetes</taxon>
        <taxon>Mycobacteriales</taxon>
        <taxon>Gordoniaceae</taxon>
        <taxon>Gordonia</taxon>
    </lineage>
</organism>
<evidence type="ECO:0000313" key="1">
    <source>
        <dbReference type="EMBL" id="EON32593.1"/>
    </source>
</evidence>
<evidence type="ECO:0008006" key="3">
    <source>
        <dbReference type="Google" id="ProtNLM"/>
    </source>
</evidence>
<protein>
    <recommendedName>
        <fullName evidence="3">Lipoprotein</fullName>
    </recommendedName>
</protein>